<comment type="caution">
    <text evidence="1">The sequence shown here is derived from an EMBL/GenBank/DDBJ whole genome shotgun (WGS) entry which is preliminary data.</text>
</comment>
<reference evidence="2" key="1">
    <citation type="journal article" date="2016" name="Nat. Biotechnol.">
        <title>Sequencing wild and cultivated cassava and related species reveals extensive interspecific hybridization and genetic diversity.</title>
        <authorList>
            <person name="Bredeson J.V."/>
            <person name="Lyons J.B."/>
            <person name="Prochnik S.E."/>
            <person name="Wu G.A."/>
            <person name="Ha C.M."/>
            <person name="Edsinger-Gonzales E."/>
            <person name="Grimwood J."/>
            <person name="Schmutz J."/>
            <person name="Rabbi I.Y."/>
            <person name="Egesi C."/>
            <person name="Nauluvula P."/>
            <person name="Lebot V."/>
            <person name="Ndunguru J."/>
            <person name="Mkamilo G."/>
            <person name="Bart R.S."/>
            <person name="Setter T.L."/>
            <person name="Gleadow R.M."/>
            <person name="Kulakow P."/>
            <person name="Ferguson M.E."/>
            <person name="Rounsley S."/>
            <person name="Rokhsar D.S."/>
        </authorList>
    </citation>
    <scope>NUCLEOTIDE SEQUENCE [LARGE SCALE GENOMIC DNA]</scope>
    <source>
        <strain evidence="2">cv. AM560-2</strain>
    </source>
</reference>
<sequence length="202" mass="22887">MFLVIFSLAITTKLIAQILLSLSLSISSFLWIGIIDPDYRLIGLQLYDGLFKVTSSYVRLVSSTTRQFSTEWNAASSYSINVATANTTQLTVQWRHWLASEKASKASGAVVRLEEQAALESDGHRWALSYSVGLPFYLGRTMFLLKGNFPLTKKHKQLEGLFNKTGWLKCLGRRRLSVWEFPFLMTKPSLLSVAFPRGWINK</sequence>
<accession>A0ACB7G0A2</accession>
<dbReference type="Proteomes" id="UP000091857">
    <property type="component" value="Chromosome 18"/>
</dbReference>
<evidence type="ECO:0000313" key="2">
    <source>
        <dbReference type="Proteomes" id="UP000091857"/>
    </source>
</evidence>
<proteinExistence type="predicted"/>
<protein>
    <submittedName>
        <fullName evidence="1">Uncharacterized protein</fullName>
    </submittedName>
</protein>
<name>A0ACB7G0A2_MANES</name>
<evidence type="ECO:0000313" key="1">
    <source>
        <dbReference type="EMBL" id="KAG8633637.1"/>
    </source>
</evidence>
<keyword evidence="2" id="KW-1185">Reference proteome</keyword>
<organism evidence="1 2">
    <name type="scientific">Manihot esculenta</name>
    <name type="common">Cassava</name>
    <name type="synonym">Jatropha manihot</name>
    <dbReference type="NCBI Taxonomy" id="3983"/>
    <lineage>
        <taxon>Eukaryota</taxon>
        <taxon>Viridiplantae</taxon>
        <taxon>Streptophyta</taxon>
        <taxon>Embryophyta</taxon>
        <taxon>Tracheophyta</taxon>
        <taxon>Spermatophyta</taxon>
        <taxon>Magnoliopsida</taxon>
        <taxon>eudicotyledons</taxon>
        <taxon>Gunneridae</taxon>
        <taxon>Pentapetalae</taxon>
        <taxon>rosids</taxon>
        <taxon>fabids</taxon>
        <taxon>Malpighiales</taxon>
        <taxon>Euphorbiaceae</taxon>
        <taxon>Crotonoideae</taxon>
        <taxon>Manihoteae</taxon>
        <taxon>Manihot</taxon>
    </lineage>
</organism>
<dbReference type="EMBL" id="CM004404">
    <property type="protein sequence ID" value="KAG8633637.1"/>
    <property type="molecule type" value="Genomic_DNA"/>
</dbReference>
<gene>
    <name evidence="1" type="ORF">MANES_18G124850v8</name>
</gene>